<name>A0AAV7E3C6_ARIFI</name>
<dbReference type="InterPro" id="IPR011011">
    <property type="entry name" value="Znf_FYVE_PHD"/>
</dbReference>
<evidence type="ECO:0000256" key="1">
    <source>
        <dbReference type="ARBA" id="ARBA00022723"/>
    </source>
</evidence>
<dbReference type="InterPro" id="IPR001965">
    <property type="entry name" value="Znf_PHD"/>
</dbReference>
<reference evidence="6 7" key="1">
    <citation type="submission" date="2021-07" db="EMBL/GenBank/DDBJ databases">
        <title>The Aristolochia fimbriata genome: insights into angiosperm evolution, floral development and chemical biosynthesis.</title>
        <authorList>
            <person name="Jiao Y."/>
        </authorList>
    </citation>
    <scope>NUCLEOTIDE SEQUENCE [LARGE SCALE GENOMIC DNA]</scope>
    <source>
        <strain evidence="6">IBCAS-2021</strain>
        <tissue evidence="6">Leaf</tissue>
    </source>
</reference>
<dbReference type="PROSITE" id="PS51360">
    <property type="entry name" value="PLUS3"/>
    <property type="match status" value="1"/>
</dbReference>
<dbReference type="Proteomes" id="UP000825729">
    <property type="component" value="Unassembled WGS sequence"/>
</dbReference>
<dbReference type="GO" id="GO:0008270">
    <property type="term" value="F:zinc ion binding"/>
    <property type="evidence" value="ECO:0007669"/>
    <property type="project" value="UniProtKB-KW"/>
</dbReference>
<evidence type="ECO:0000259" key="5">
    <source>
        <dbReference type="PROSITE" id="PS51360"/>
    </source>
</evidence>
<dbReference type="Pfam" id="PF22908">
    <property type="entry name" value="PHD_NSD"/>
    <property type="match status" value="1"/>
</dbReference>
<dbReference type="Gene3D" id="3.90.70.200">
    <property type="entry name" value="Plus-3 domain"/>
    <property type="match status" value="1"/>
</dbReference>
<evidence type="ECO:0000256" key="3">
    <source>
        <dbReference type="ARBA" id="ARBA00022833"/>
    </source>
</evidence>
<dbReference type="InterPro" id="IPR036128">
    <property type="entry name" value="Plus3-like_sf"/>
</dbReference>
<evidence type="ECO:0000313" key="6">
    <source>
        <dbReference type="EMBL" id="KAG9442291.1"/>
    </source>
</evidence>
<dbReference type="AlphaFoldDB" id="A0AAV7E3C6"/>
<accession>A0AAV7E3C6</accession>
<comment type="caution">
    <text evidence="6">The sequence shown here is derived from an EMBL/GenBank/DDBJ whole genome shotgun (WGS) entry which is preliminary data.</text>
</comment>
<dbReference type="InterPro" id="IPR013083">
    <property type="entry name" value="Znf_RING/FYVE/PHD"/>
</dbReference>
<feature type="compositionally biased region" description="Basic and acidic residues" evidence="4">
    <location>
        <begin position="24"/>
        <end position="37"/>
    </location>
</feature>
<keyword evidence="1" id="KW-0479">Metal-binding</keyword>
<dbReference type="InterPro" id="IPR055198">
    <property type="entry name" value="NSD_PHD"/>
</dbReference>
<evidence type="ECO:0000313" key="7">
    <source>
        <dbReference type="Proteomes" id="UP000825729"/>
    </source>
</evidence>
<dbReference type="Gene3D" id="1.10.245.10">
    <property type="entry name" value="SWIB/MDM2 domain"/>
    <property type="match status" value="1"/>
</dbReference>
<dbReference type="GO" id="GO:0003677">
    <property type="term" value="F:DNA binding"/>
    <property type="evidence" value="ECO:0007669"/>
    <property type="project" value="InterPro"/>
</dbReference>
<dbReference type="PANTHER" id="PTHR46851:SF11">
    <property type="entry name" value="GYF DOMAIN-CONTAINING PROTEIN"/>
    <property type="match status" value="1"/>
</dbReference>
<dbReference type="SUPFAM" id="SSF159042">
    <property type="entry name" value="Plus3-like"/>
    <property type="match status" value="1"/>
</dbReference>
<dbReference type="SMART" id="SM00719">
    <property type="entry name" value="Plus3"/>
    <property type="match status" value="1"/>
</dbReference>
<dbReference type="SUPFAM" id="SSF57903">
    <property type="entry name" value="FYVE/PHD zinc finger"/>
    <property type="match status" value="1"/>
</dbReference>
<proteinExistence type="predicted"/>
<gene>
    <name evidence="6" type="ORF">H6P81_018145</name>
</gene>
<dbReference type="SUPFAM" id="SSF47592">
    <property type="entry name" value="SWIB/MDM2 domain"/>
    <property type="match status" value="1"/>
</dbReference>
<evidence type="ECO:0000256" key="4">
    <source>
        <dbReference type="SAM" id="MobiDB-lite"/>
    </source>
</evidence>
<keyword evidence="2" id="KW-0863">Zinc-finger</keyword>
<dbReference type="SMART" id="SM00249">
    <property type="entry name" value="PHD"/>
    <property type="match status" value="1"/>
</dbReference>
<dbReference type="Pfam" id="PF03126">
    <property type="entry name" value="Plus-3"/>
    <property type="match status" value="1"/>
</dbReference>
<dbReference type="InterPro" id="IPR058668">
    <property type="entry name" value="NERD_dom"/>
</dbReference>
<dbReference type="InterPro" id="IPR045894">
    <property type="entry name" value="At5g08430-like"/>
</dbReference>
<dbReference type="Pfam" id="PF25980">
    <property type="entry name" value="NERD_plant"/>
    <property type="match status" value="1"/>
</dbReference>
<organism evidence="6 7">
    <name type="scientific">Aristolochia fimbriata</name>
    <name type="common">White veined hardy Dutchman's pipe vine</name>
    <dbReference type="NCBI Taxonomy" id="158543"/>
    <lineage>
        <taxon>Eukaryota</taxon>
        <taxon>Viridiplantae</taxon>
        <taxon>Streptophyta</taxon>
        <taxon>Embryophyta</taxon>
        <taxon>Tracheophyta</taxon>
        <taxon>Spermatophyta</taxon>
        <taxon>Magnoliopsida</taxon>
        <taxon>Magnoliidae</taxon>
        <taxon>Piperales</taxon>
        <taxon>Aristolochiaceae</taxon>
        <taxon>Aristolochia</taxon>
    </lineage>
</organism>
<dbReference type="CDD" id="cd15568">
    <property type="entry name" value="PHD5_NSD"/>
    <property type="match status" value="1"/>
</dbReference>
<evidence type="ECO:0000256" key="2">
    <source>
        <dbReference type="ARBA" id="ARBA00022771"/>
    </source>
</evidence>
<feature type="domain" description="Plus3" evidence="5">
    <location>
        <begin position="436"/>
        <end position="569"/>
    </location>
</feature>
<keyword evidence="7" id="KW-1185">Reference proteome</keyword>
<dbReference type="InterPro" id="IPR004343">
    <property type="entry name" value="Plus-3_dom"/>
</dbReference>
<sequence length="599" mass="68818">MASEQEIGVVGGDKGSRTGPPPATEKKASETATKKASEMPLNELTDARQKAQQQSIDAIRAAEERYANANKPFDGGPRPCTFVENVRKVYEVKEVLGVELLGMMVKQIDSEDLCFSCKDGGLLLECDDEECYKAYHPECVGLDPSQLEKNDLWVCSRHSCFICHKTSKFKCFCCPNSLCRTCLRDAEFVTVKEDKGFCNNCLSLALLIEDNRDEDSDGGKVDFSDEETYEFLFKEYWEMIKLNESLCPEDIQKADAFLKKKKRELSMDSDMEPLYSDKKCGRPNRTKKFLKRVPSRKKEFIGWGSKVLLNFLTSLGKEVDKPISQSVVYDIVMDYVREKKLDVGERNSSKKKVGKRKKITCDDRLWPLFRRKVVNRFRISDYLEPHFVENQISEEEYFCGSDDESPSGTCKESNSKLKQNSFNEKALEIYRNSYASIVVENLKLLYLKRTLVVKLLKNPETFADKMVGSYVRVKPDPNDSKKTYQLMQVTGVDKVSEPYMVHGVTTEVVLRVLHAADMVKVIPISMISEDDLLQEECENLRQKMNDGLLERPRVGLVEEKARSLHEDITNHWIERELVRLENLIDRANERGWRRIYPLS</sequence>
<feature type="region of interest" description="Disordered" evidence="4">
    <location>
        <begin position="1"/>
        <end position="54"/>
    </location>
</feature>
<dbReference type="EMBL" id="JAINDJ010000007">
    <property type="protein sequence ID" value="KAG9442291.1"/>
    <property type="molecule type" value="Genomic_DNA"/>
</dbReference>
<keyword evidence="3" id="KW-0862">Zinc</keyword>
<dbReference type="InterPro" id="IPR036885">
    <property type="entry name" value="SWIB_MDM2_dom_sf"/>
</dbReference>
<protein>
    <recommendedName>
        <fullName evidence="5">Plus3 domain-containing protein</fullName>
    </recommendedName>
</protein>
<dbReference type="PANTHER" id="PTHR46851">
    <property type="entry name" value="OS01G0884500 PROTEIN"/>
    <property type="match status" value="1"/>
</dbReference>
<dbReference type="Gene3D" id="3.30.40.10">
    <property type="entry name" value="Zinc/RING finger domain, C3HC4 (zinc finger)"/>
    <property type="match status" value="1"/>
</dbReference>